<dbReference type="InterPro" id="IPR027477">
    <property type="entry name" value="Succ_DH/fumarate_Rdtase_cat_sf"/>
</dbReference>
<dbReference type="EC" id="1.3.99.4" evidence="8"/>
<dbReference type="GO" id="GO:0047571">
    <property type="term" value="F:3-oxosteroid 1-dehydrogenase activity"/>
    <property type="evidence" value="ECO:0007669"/>
    <property type="project" value="UniProtKB-EC"/>
</dbReference>
<evidence type="ECO:0000256" key="3">
    <source>
        <dbReference type="ARBA" id="ARBA00022827"/>
    </source>
</evidence>
<evidence type="ECO:0000259" key="10">
    <source>
        <dbReference type="Pfam" id="PF00890"/>
    </source>
</evidence>
<dbReference type="FunFam" id="3.50.50.60:FF:000208">
    <property type="entry name" value="3-ketosteroid dehydrogenase"/>
    <property type="match status" value="1"/>
</dbReference>
<dbReference type="InterPro" id="IPR003953">
    <property type="entry name" value="FAD-dep_OxRdtase_2_FAD-bd"/>
</dbReference>
<evidence type="ECO:0000313" key="11">
    <source>
        <dbReference type="EMBL" id="SEG93654.1"/>
    </source>
</evidence>
<organism evidence="11 12">
    <name type="scientific">Thermomonospora echinospora</name>
    <dbReference type="NCBI Taxonomy" id="1992"/>
    <lineage>
        <taxon>Bacteria</taxon>
        <taxon>Bacillati</taxon>
        <taxon>Actinomycetota</taxon>
        <taxon>Actinomycetes</taxon>
        <taxon>Streptosporangiales</taxon>
        <taxon>Thermomonosporaceae</taxon>
        <taxon>Thermomonospora</taxon>
    </lineage>
</organism>
<dbReference type="Pfam" id="PF00890">
    <property type="entry name" value="FAD_binding_2"/>
    <property type="match status" value="1"/>
</dbReference>
<gene>
    <name evidence="11" type="ORF">SAMN04489712_1405</name>
</gene>
<dbReference type="RefSeq" id="WP_103944677.1">
    <property type="nucleotide sequence ID" value="NZ_FNVO01000040.1"/>
</dbReference>
<evidence type="ECO:0000256" key="9">
    <source>
        <dbReference type="ARBA" id="ARBA00069709"/>
    </source>
</evidence>
<evidence type="ECO:0000256" key="4">
    <source>
        <dbReference type="ARBA" id="ARBA00023002"/>
    </source>
</evidence>
<keyword evidence="2" id="KW-0285">Flavoprotein</keyword>
<comment type="cofactor">
    <cofactor evidence="1">
        <name>FAD</name>
        <dbReference type="ChEBI" id="CHEBI:57692"/>
    </cofactor>
</comment>
<feature type="domain" description="FAD-dependent oxidoreductase 2 FAD-binding" evidence="10">
    <location>
        <begin position="13"/>
        <end position="531"/>
    </location>
</feature>
<dbReference type="GO" id="GO:0008202">
    <property type="term" value="P:steroid metabolic process"/>
    <property type="evidence" value="ECO:0007669"/>
    <property type="project" value="UniProtKB-KW"/>
</dbReference>
<keyword evidence="3" id="KW-0274">FAD</keyword>
<keyword evidence="4" id="KW-0560">Oxidoreductase</keyword>
<dbReference type="InterPro" id="IPR050315">
    <property type="entry name" value="FAD-oxidoreductase_2"/>
</dbReference>
<evidence type="ECO:0000313" key="12">
    <source>
        <dbReference type="Proteomes" id="UP000236723"/>
    </source>
</evidence>
<name>A0A1H6E9M0_9ACTN</name>
<dbReference type="InterPro" id="IPR036188">
    <property type="entry name" value="FAD/NAD-bd_sf"/>
</dbReference>
<evidence type="ECO:0000256" key="7">
    <source>
        <dbReference type="ARBA" id="ARBA00061147"/>
    </source>
</evidence>
<comment type="similarity">
    <text evidence="7">Belongs to the FAD-dependent oxidoreductase 2 family. 3-oxosteroid dehydrogenase subfamily.</text>
</comment>
<dbReference type="NCBIfam" id="NF009473">
    <property type="entry name" value="PRK12835.1"/>
    <property type="match status" value="1"/>
</dbReference>
<keyword evidence="5" id="KW-0753">Steroid metabolism</keyword>
<comment type="catalytic activity">
    <reaction evidence="6">
        <text>a 3-oxosteroid + A = a 3-oxo-Delta(1)-steroid + AH2</text>
        <dbReference type="Rhea" id="RHEA:13329"/>
        <dbReference type="ChEBI" id="CHEBI:13193"/>
        <dbReference type="ChEBI" id="CHEBI:17499"/>
        <dbReference type="ChEBI" id="CHEBI:20156"/>
        <dbReference type="ChEBI" id="CHEBI:47788"/>
        <dbReference type="EC" id="1.3.99.4"/>
    </reaction>
</comment>
<dbReference type="EMBL" id="FNVO01000040">
    <property type="protein sequence ID" value="SEG93654.1"/>
    <property type="molecule type" value="Genomic_DNA"/>
</dbReference>
<dbReference type="SUPFAM" id="SSF51905">
    <property type="entry name" value="FAD/NAD(P)-binding domain"/>
    <property type="match status" value="1"/>
</dbReference>
<protein>
    <recommendedName>
        <fullName evidence="9">3-oxosteroid 1-dehydrogenase</fullName>
        <ecNumber evidence="8">1.3.99.4</ecNumber>
    </recommendedName>
</protein>
<dbReference type="PANTHER" id="PTHR43400:SF10">
    <property type="entry name" value="3-OXOSTEROID 1-DEHYDROGENASE"/>
    <property type="match status" value="1"/>
</dbReference>
<evidence type="ECO:0000256" key="8">
    <source>
        <dbReference type="ARBA" id="ARBA00066536"/>
    </source>
</evidence>
<dbReference type="PANTHER" id="PTHR43400">
    <property type="entry name" value="FUMARATE REDUCTASE"/>
    <property type="match status" value="1"/>
</dbReference>
<reference evidence="12" key="1">
    <citation type="submission" date="2016-10" db="EMBL/GenBank/DDBJ databases">
        <authorList>
            <person name="Varghese N."/>
            <person name="Submissions S."/>
        </authorList>
    </citation>
    <scope>NUCLEOTIDE SEQUENCE [LARGE SCALE GENOMIC DNA]</scope>
    <source>
        <strain evidence="12">DSM 43163</strain>
    </source>
</reference>
<evidence type="ECO:0000256" key="6">
    <source>
        <dbReference type="ARBA" id="ARBA00051951"/>
    </source>
</evidence>
<dbReference type="Proteomes" id="UP000236723">
    <property type="component" value="Unassembled WGS sequence"/>
</dbReference>
<keyword evidence="12" id="KW-1185">Reference proteome</keyword>
<dbReference type="SUPFAM" id="SSF56425">
    <property type="entry name" value="Succinate dehydrogenase/fumarate reductase flavoprotein, catalytic domain"/>
    <property type="match status" value="1"/>
</dbReference>
<evidence type="ECO:0000256" key="1">
    <source>
        <dbReference type="ARBA" id="ARBA00001974"/>
    </source>
</evidence>
<proteinExistence type="inferred from homology"/>
<evidence type="ECO:0000256" key="5">
    <source>
        <dbReference type="ARBA" id="ARBA00023221"/>
    </source>
</evidence>
<dbReference type="OrthoDB" id="9813348at2"/>
<evidence type="ECO:0000256" key="2">
    <source>
        <dbReference type="ARBA" id="ARBA00022630"/>
    </source>
</evidence>
<keyword evidence="5" id="KW-0443">Lipid metabolism</keyword>
<accession>A0A1H6E9M0</accession>
<dbReference type="AlphaFoldDB" id="A0A1H6E9M0"/>
<dbReference type="Gene3D" id="3.50.50.60">
    <property type="entry name" value="FAD/NAD(P)-binding domain"/>
    <property type="match status" value="2"/>
</dbReference>
<dbReference type="PRINTS" id="PR00411">
    <property type="entry name" value="PNDRDTASEI"/>
</dbReference>
<sequence length="555" mass="60596">MTSSDPGWDHEVDILVAGSGAGGMAGAIAAHDAGLSALVVEKDSRYGGSTALSGGGIWIPNNPTLKALGREDDPADVRRYLQAIIGDRVPAARLDAYVEHGPKAMEMLHRVSRHMDFSWCPGYSDYHPEEPGGRPLGRTVEPRPIDARLLGADEEFLLKADLPAPLGLWFTGYEGRQLMMFKRTWSGKWMLRVAAWRVLSNLVRRRHMKTLGASLVVRLRLTMKDLGIPLWLDSPITDLVVEDGRVTGAVVERGGRPLRVRARRGVVIATGGFDHDPEMRKEHLPELGREDFSAGARSNVGDGIRIGRRAGAELDLMDDAWWMPSIRLPDGGIFPLVTERCIPPMVIVDQKGERFTNEAAPYVNFVHAQLEGGHIPAYEIFDAKARKRYQFAGVMPGQPFPRAWYDSGPVTKAGTLDELARRIKVPADALQATVQRFNRFARNGRDEDFGRGDSAYDHYYGDPTLPNPNLDEIGSGPYYAVRIEAGDLGTKGGLVTDEHARVLRADGSPIEGLYATGNVSASVMGNEYAGATIGPAIAFGYVAAQHAAHQPVHEG</sequence>